<evidence type="ECO:0000256" key="1">
    <source>
        <dbReference type="SAM" id="Phobius"/>
    </source>
</evidence>
<feature type="transmembrane region" description="Helical" evidence="1">
    <location>
        <begin position="240"/>
        <end position="258"/>
    </location>
</feature>
<reference evidence="3 4" key="1">
    <citation type="submission" date="2023-06" db="EMBL/GenBank/DDBJ databases">
        <title>Alteromonas sp. ASW11-36 isolated from intertidal sand.</title>
        <authorList>
            <person name="Li Y."/>
        </authorList>
    </citation>
    <scope>NUCLEOTIDE SEQUENCE [LARGE SCALE GENOMIC DNA]</scope>
    <source>
        <strain evidence="3 4">ASW11-36</strain>
    </source>
</reference>
<dbReference type="Pfam" id="PF01578">
    <property type="entry name" value="Cytochrom_C_asm"/>
    <property type="match status" value="1"/>
</dbReference>
<evidence type="ECO:0000313" key="4">
    <source>
        <dbReference type="Proteomes" id="UP001234343"/>
    </source>
</evidence>
<feature type="transmembrane region" description="Helical" evidence="1">
    <location>
        <begin position="69"/>
        <end position="88"/>
    </location>
</feature>
<sequence length="267" mass="28904">MVDSATILFALLACALYIAASAVLMRRFFHREGPRDGINRLLAIGAIAGHAAALFLAINGGDNQNMTMANVLSLVAWLMTISMLISSLYFQNVILLPVVFGLSAVAILLSVFVPDAYAINIALKPGLVIHITLSLFAYGTLIIALLYALQVNYIGGKLKQKDSTILHSSLPPLMMLDRILIKLLYVGTGLLFIAIVSGGVFLDDMLDKQHIHKTVLSVIALAVYATALIGNAIWGWRGRTLMMLVSVSSVVLTLAYFGSRFVREVLL</sequence>
<dbReference type="PANTHER" id="PTHR38034">
    <property type="entry name" value="INNER MEMBRANE PROTEIN YPJD"/>
    <property type="match status" value="1"/>
</dbReference>
<organism evidence="3 4">
    <name type="scientific">Alteromonas arenosi</name>
    <dbReference type="NCBI Taxonomy" id="3055817"/>
    <lineage>
        <taxon>Bacteria</taxon>
        <taxon>Pseudomonadati</taxon>
        <taxon>Pseudomonadota</taxon>
        <taxon>Gammaproteobacteria</taxon>
        <taxon>Alteromonadales</taxon>
        <taxon>Alteromonadaceae</taxon>
        <taxon>Alteromonas/Salinimonas group</taxon>
        <taxon>Alteromonas</taxon>
    </lineage>
</organism>
<keyword evidence="4" id="KW-1185">Reference proteome</keyword>
<name>A0ABT7SWN9_9ALTE</name>
<feature type="transmembrane region" description="Helical" evidence="1">
    <location>
        <begin position="94"/>
        <end position="114"/>
    </location>
</feature>
<comment type="caution">
    <text evidence="3">The sequence shown here is derived from an EMBL/GenBank/DDBJ whole genome shotgun (WGS) entry which is preliminary data.</text>
</comment>
<accession>A0ABT7SWN9</accession>
<proteinExistence type="predicted"/>
<feature type="transmembrane region" description="Helical" evidence="1">
    <location>
        <begin position="214"/>
        <end position="234"/>
    </location>
</feature>
<evidence type="ECO:0000313" key="3">
    <source>
        <dbReference type="EMBL" id="MDM7859979.1"/>
    </source>
</evidence>
<dbReference type="RefSeq" id="WP_289364178.1">
    <property type="nucleotide sequence ID" value="NZ_JAUCBP010000006.1"/>
</dbReference>
<keyword evidence="1" id="KW-0472">Membrane</keyword>
<dbReference type="InterPro" id="IPR002541">
    <property type="entry name" value="Cyt_c_assembly"/>
</dbReference>
<dbReference type="EMBL" id="JAUCBP010000006">
    <property type="protein sequence ID" value="MDM7859979.1"/>
    <property type="molecule type" value="Genomic_DNA"/>
</dbReference>
<dbReference type="InterPro" id="IPR052372">
    <property type="entry name" value="YpjD/HemX"/>
</dbReference>
<feature type="transmembrane region" description="Helical" evidence="1">
    <location>
        <begin position="179"/>
        <end position="202"/>
    </location>
</feature>
<dbReference type="Proteomes" id="UP001234343">
    <property type="component" value="Unassembled WGS sequence"/>
</dbReference>
<evidence type="ECO:0000259" key="2">
    <source>
        <dbReference type="Pfam" id="PF01578"/>
    </source>
</evidence>
<feature type="transmembrane region" description="Helical" evidence="1">
    <location>
        <begin position="126"/>
        <end position="149"/>
    </location>
</feature>
<protein>
    <submittedName>
        <fullName evidence="3">Cytochrome c biogenesis protein CcsA</fullName>
    </submittedName>
</protein>
<feature type="domain" description="Cytochrome c assembly protein" evidence="2">
    <location>
        <begin position="65"/>
        <end position="266"/>
    </location>
</feature>
<gene>
    <name evidence="3" type="primary">ccsA</name>
    <name evidence="3" type="ORF">QTP81_05145</name>
</gene>
<keyword evidence="1" id="KW-1133">Transmembrane helix</keyword>
<dbReference type="PANTHER" id="PTHR38034:SF1">
    <property type="entry name" value="INNER MEMBRANE PROTEIN YPJD"/>
    <property type="match status" value="1"/>
</dbReference>
<feature type="transmembrane region" description="Helical" evidence="1">
    <location>
        <begin position="37"/>
        <end position="57"/>
    </location>
</feature>
<keyword evidence="1" id="KW-0812">Transmembrane</keyword>